<organism evidence="2 3">
    <name type="scientific">Bhargavaea beijingensis</name>
    <dbReference type="NCBI Taxonomy" id="426756"/>
    <lineage>
        <taxon>Bacteria</taxon>
        <taxon>Bacillati</taxon>
        <taxon>Bacillota</taxon>
        <taxon>Bacilli</taxon>
        <taxon>Bacillales</taxon>
        <taxon>Caryophanaceae</taxon>
        <taxon>Bhargavaea</taxon>
    </lineage>
</organism>
<dbReference type="AlphaFoldDB" id="A0A1G7H2L0"/>
<dbReference type="EMBL" id="FNAR01000033">
    <property type="protein sequence ID" value="SDE94553.1"/>
    <property type="molecule type" value="Genomic_DNA"/>
</dbReference>
<gene>
    <name evidence="2" type="ORF">SAMN04488126_1336</name>
</gene>
<dbReference type="STRING" id="426756.SAMN04488126_1336"/>
<proteinExistence type="predicted"/>
<dbReference type="RefSeq" id="WP_092098996.1">
    <property type="nucleotide sequence ID" value="NZ_FNAR01000033.1"/>
</dbReference>
<evidence type="ECO:0000313" key="3">
    <source>
        <dbReference type="Proteomes" id="UP000198823"/>
    </source>
</evidence>
<reference evidence="2 3" key="1">
    <citation type="submission" date="2016-10" db="EMBL/GenBank/DDBJ databases">
        <authorList>
            <person name="de Groot N.N."/>
        </authorList>
    </citation>
    <scope>NUCLEOTIDE SEQUENCE [LARGE SCALE GENOMIC DNA]</scope>
    <source>
        <strain evidence="2 3">CGMCC 1.6762</strain>
    </source>
</reference>
<evidence type="ECO:0000259" key="1">
    <source>
        <dbReference type="Pfam" id="PF13529"/>
    </source>
</evidence>
<feature type="domain" description="Peptidase C39-like" evidence="1">
    <location>
        <begin position="15"/>
        <end position="137"/>
    </location>
</feature>
<protein>
    <submittedName>
        <fullName evidence="2">Peptidase_C39 like family protein</fullName>
    </submittedName>
</protein>
<sequence length="170" mass="18846">MSLIESFRGKSQYDPDIDPAQQNSACGPVTAYTMIGHLLGACPMSASDLYRSFGGTPLGLSVRKFVKGVSRILGSGWSVQTCSIGELKQEILDGRPVAAKFDKWFSFRWFGTYTFAYHWVPVVGFSEEGGDTVLVVHDNGGRGRPSRIRRVSYSRNRAILTFVRVTPMQK</sequence>
<dbReference type="OrthoDB" id="2435874at2"/>
<accession>A0A1G7H2L0</accession>
<dbReference type="InterPro" id="IPR039564">
    <property type="entry name" value="Peptidase_C39-like"/>
</dbReference>
<name>A0A1G7H2L0_9BACL</name>
<dbReference type="Pfam" id="PF13529">
    <property type="entry name" value="Peptidase_C39_2"/>
    <property type="match status" value="1"/>
</dbReference>
<evidence type="ECO:0000313" key="2">
    <source>
        <dbReference type="EMBL" id="SDE94553.1"/>
    </source>
</evidence>
<dbReference type="Proteomes" id="UP000198823">
    <property type="component" value="Unassembled WGS sequence"/>
</dbReference>